<sequence>MGQSQRRRRRSGSLVGAVVATPEGRPQRVRGGRAMRNRRNGSDVAKRRTRSRVRSGRFSRMNCAIETSPKMGAPLSPTVTMFFSFPTTKKSLKSTKRENCFFLYEINEI</sequence>
<organism evidence="2">
    <name type="scientific">Culex pipiens</name>
    <name type="common">House mosquito</name>
    <dbReference type="NCBI Taxonomy" id="7175"/>
    <lineage>
        <taxon>Eukaryota</taxon>
        <taxon>Metazoa</taxon>
        <taxon>Ecdysozoa</taxon>
        <taxon>Arthropoda</taxon>
        <taxon>Hexapoda</taxon>
        <taxon>Insecta</taxon>
        <taxon>Pterygota</taxon>
        <taxon>Neoptera</taxon>
        <taxon>Endopterygota</taxon>
        <taxon>Diptera</taxon>
        <taxon>Nematocera</taxon>
        <taxon>Culicoidea</taxon>
        <taxon>Culicidae</taxon>
        <taxon>Culicinae</taxon>
        <taxon>Culicini</taxon>
        <taxon>Culex</taxon>
        <taxon>Culex</taxon>
    </lineage>
</organism>
<proteinExistence type="predicted"/>
<accession>A0A8D8HIY5</accession>
<dbReference type="EMBL" id="HBUE01213167">
    <property type="protein sequence ID" value="CAG6535383.1"/>
    <property type="molecule type" value="Transcribed_RNA"/>
</dbReference>
<evidence type="ECO:0000313" key="2">
    <source>
        <dbReference type="EMBL" id="CAG6535383.1"/>
    </source>
</evidence>
<reference evidence="2" key="1">
    <citation type="submission" date="2021-05" db="EMBL/GenBank/DDBJ databases">
        <authorList>
            <person name="Alioto T."/>
            <person name="Alioto T."/>
            <person name="Gomez Garrido J."/>
        </authorList>
    </citation>
    <scope>NUCLEOTIDE SEQUENCE</scope>
</reference>
<feature type="compositionally biased region" description="Basic residues" evidence="1">
    <location>
        <begin position="27"/>
        <end position="39"/>
    </location>
</feature>
<name>A0A8D8HIY5_CULPI</name>
<dbReference type="AlphaFoldDB" id="A0A8D8HIY5"/>
<protein>
    <submittedName>
        <fullName evidence="2">(northern house mosquito) hypothetical protein</fullName>
    </submittedName>
</protein>
<dbReference type="EMBL" id="HBUE01319671">
    <property type="protein sequence ID" value="CAG6587368.1"/>
    <property type="molecule type" value="Transcribed_RNA"/>
</dbReference>
<feature type="region of interest" description="Disordered" evidence="1">
    <location>
        <begin position="25"/>
        <end position="55"/>
    </location>
</feature>
<evidence type="ECO:0000256" key="1">
    <source>
        <dbReference type="SAM" id="MobiDB-lite"/>
    </source>
</evidence>